<evidence type="ECO:0000313" key="3">
    <source>
        <dbReference type="Proteomes" id="UP000236327"/>
    </source>
</evidence>
<comment type="caution">
    <text evidence="2">The sequence shown here is derived from an EMBL/GenBank/DDBJ whole genome shotgun (WGS) entry which is preliminary data.</text>
</comment>
<dbReference type="RefSeq" id="WP_103099174.1">
    <property type="nucleotide sequence ID" value="NZ_LYMM01000095.1"/>
</dbReference>
<sequence length="115" mass="12947">MEARSWSRHIVEKDVACLVGGERQKAFLYDLSIGGCMFEMDRDRDVRERAVTLDLHDNGTMEGQVVWQIGRCVGLRFDALIPEAVVRRLGFVPPSEAFCAQLPRDRGGHPLPPQP</sequence>
<reference evidence="2 3" key="1">
    <citation type="submission" date="2016-05" db="EMBL/GenBank/DDBJ databases">
        <title>Complete genome sequence of Novosphingobium guangzhouense SA925(T).</title>
        <authorList>
            <person name="Sha S."/>
        </authorList>
    </citation>
    <scope>NUCLEOTIDE SEQUENCE [LARGE SCALE GENOMIC DNA]</scope>
    <source>
        <strain evidence="2 3">SA925</strain>
    </source>
</reference>
<dbReference type="SUPFAM" id="SSF141371">
    <property type="entry name" value="PilZ domain-like"/>
    <property type="match status" value="1"/>
</dbReference>
<dbReference type="Gene3D" id="2.40.10.220">
    <property type="entry name" value="predicted glycosyltransferase like domains"/>
    <property type="match status" value="1"/>
</dbReference>
<keyword evidence="3" id="KW-1185">Reference proteome</keyword>
<evidence type="ECO:0000259" key="1">
    <source>
        <dbReference type="Pfam" id="PF07238"/>
    </source>
</evidence>
<accession>A0A2K2FT10</accession>
<proteinExistence type="predicted"/>
<organism evidence="2 3">
    <name type="scientific">Novosphingobium guangzhouense</name>
    <dbReference type="NCBI Taxonomy" id="1850347"/>
    <lineage>
        <taxon>Bacteria</taxon>
        <taxon>Pseudomonadati</taxon>
        <taxon>Pseudomonadota</taxon>
        <taxon>Alphaproteobacteria</taxon>
        <taxon>Sphingomonadales</taxon>
        <taxon>Sphingomonadaceae</taxon>
        <taxon>Novosphingobium</taxon>
    </lineage>
</organism>
<dbReference type="GO" id="GO:0035438">
    <property type="term" value="F:cyclic-di-GMP binding"/>
    <property type="evidence" value="ECO:0007669"/>
    <property type="project" value="InterPro"/>
</dbReference>
<dbReference type="AlphaFoldDB" id="A0A2K2FT10"/>
<name>A0A2K2FT10_9SPHN</name>
<protein>
    <recommendedName>
        <fullName evidence="1">PilZ domain-containing protein</fullName>
    </recommendedName>
</protein>
<dbReference type="OrthoDB" id="7508603at2"/>
<dbReference type="InterPro" id="IPR009875">
    <property type="entry name" value="PilZ_domain"/>
</dbReference>
<feature type="domain" description="PilZ" evidence="1">
    <location>
        <begin position="4"/>
        <end position="83"/>
    </location>
</feature>
<evidence type="ECO:0000313" key="2">
    <source>
        <dbReference type="EMBL" id="PNU01929.1"/>
    </source>
</evidence>
<dbReference type="EMBL" id="LYMM01000095">
    <property type="protein sequence ID" value="PNU01929.1"/>
    <property type="molecule type" value="Genomic_DNA"/>
</dbReference>
<dbReference type="Pfam" id="PF07238">
    <property type="entry name" value="PilZ"/>
    <property type="match status" value="1"/>
</dbReference>
<dbReference type="Proteomes" id="UP000236327">
    <property type="component" value="Unassembled WGS sequence"/>
</dbReference>
<gene>
    <name evidence="2" type="ORF">A8V01_10745</name>
</gene>